<dbReference type="InterPro" id="IPR009057">
    <property type="entry name" value="Homeodomain-like_sf"/>
</dbReference>
<keyword evidence="3" id="KW-0010">Activator</keyword>
<evidence type="ECO:0000313" key="7">
    <source>
        <dbReference type="Proteomes" id="UP001150830"/>
    </source>
</evidence>
<evidence type="ECO:0000256" key="4">
    <source>
        <dbReference type="ARBA" id="ARBA00023163"/>
    </source>
</evidence>
<dbReference type="Pfam" id="PF02311">
    <property type="entry name" value="AraC_binding"/>
    <property type="match status" value="1"/>
</dbReference>
<protein>
    <submittedName>
        <fullName evidence="6">4-hydroxyphenylacetate catabolism regulatory protein HpaA</fullName>
    </submittedName>
</protein>
<dbReference type="GO" id="GO:0043565">
    <property type="term" value="F:sequence-specific DNA binding"/>
    <property type="evidence" value="ECO:0007669"/>
    <property type="project" value="InterPro"/>
</dbReference>
<dbReference type="SUPFAM" id="SSF51182">
    <property type="entry name" value="RmlC-like cupins"/>
    <property type="match status" value="1"/>
</dbReference>
<dbReference type="InterPro" id="IPR011051">
    <property type="entry name" value="RmlC_Cupin_sf"/>
</dbReference>
<keyword evidence="2" id="KW-0238">DNA-binding</keyword>
<dbReference type="AlphaFoldDB" id="A0A9X3ITE6"/>
<dbReference type="Pfam" id="PF12833">
    <property type="entry name" value="HTH_18"/>
    <property type="match status" value="1"/>
</dbReference>
<keyword evidence="7" id="KW-1185">Reference proteome</keyword>
<dbReference type="RefSeq" id="WP_283175599.1">
    <property type="nucleotide sequence ID" value="NZ_JAPNOA010000059.1"/>
</dbReference>
<sequence>MPVNNNNEWIPNIVIGQDYDRHYENASIHFDVLGRMADFFGRDMPVHRHARFLQIHFIDGGESHFYIDDQVYHCFGPSCFLTPASVPHSFMTEPGMTGYVLTIHESLVWHLLHDSQHTHLEVERLQPVGIEQRKLDEHGQVLWQRLSHTLAALQDEWTGDAPDKRFALETLVRLLLLQLLRLRPAASESSIVNSEELRLFRRFSELIEREYRNRWSLTHYCSTIGVCESRLNHICQRVANCPPKRLIHDRMLQESKRLLLYSSHTINDIGFQLGFTDPSYFSRFFRKQTGQTPRDFREQHSAQPDLA</sequence>
<comment type="caution">
    <text evidence="6">The sequence shown here is derived from an EMBL/GenBank/DDBJ whole genome shotgun (WGS) entry which is preliminary data.</text>
</comment>
<dbReference type="PANTHER" id="PTHR43280:SF19">
    <property type="entry name" value="4-HYDROXYPHENYLACETATE CATABOLISM PROTEIN"/>
    <property type="match status" value="1"/>
</dbReference>
<dbReference type="Proteomes" id="UP001150830">
    <property type="component" value="Unassembled WGS sequence"/>
</dbReference>
<evidence type="ECO:0000256" key="2">
    <source>
        <dbReference type="ARBA" id="ARBA00023125"/>
    </source>
</evidence>
<reference evidence="6" key="1">
    <citation type="submission" date="2022-11" db="EMBL/GenBank/DDBJ databases">
        <title>Parathalassolutuus dongxingensis gen. nov., sp. nov., a novel member of family Oceanospirillaceae isolated from a coastal shrimp pond in Guangxi, China.</title>
        <authorList>
            <person name="Chen H."/>
        </authorList>
    </citation>
    <scope>NUCLEOTIDE SEQUENCE</scope>
    <source>
        <strain evidence="6">G-43</strain>
    </source>
</reference>
<dbReference type="EMBL" id="JAPNOA010000059">
    <property type="protein sequence ID" value="MCY0967402.1"/>
    <property type="molecule type" value="Genomic_DNA"/>
</dbReference>
<organism evidence="6 7">
    <name type="scientific">Parathalassolituus penaei</name>
    <dbReference type="NCBI Taxonomy" id="2997323"/>
    <lineage>
        <taxon>Bacteria</taxon>
        <taxon>Pseudomonadati</taxon>
        <taxon>Pseudomonadota</taxon>
        <taxon>Gammaproteobacteria</taxon>
        <taxon>Oceanospirillales</taxon>
        <taxon>Oceanospirillaceae</taxon>
        <taxon>Parathalassolituus</taxon>
    </lineage>
</organism>
<name>A0A9X3ITE6_9GAMM</name>
<gene>
    <name evidence="6" type="primary">hpaA</name>
    <name evidence="6" type="ORF">OUO13_19655</name>
</gene>
<dbReference type="NCBIfam" id="TIGR02297">
    <property type="entry name" value="HpaA"/>
    <property type="match status" value="1"/>
</dbReference>
<accession>A0A9X3ITE6</accession>
<evidence type="ECO:0000259" key="5">
    <source>
        <dbReference type="PROSITE" id="PS01124"/>
    </source>
</evidence>
<dbReference type="PRINTS" id="PR00032">
    <property type="entry name" value="HTHARAC"/>
</dbReference>
<dbReference type="PROSITE" id="PS01124">
    <property type="entry name" value="HTH_ARAC_FAMILY_2"/>
    <property type="match status" value="1"/>
</dbReference>
<dbReference type="InterPro" id="IPR018060">
    <property type="entry name" value="HTH_AraC"/>
</dbReference>
<dbReference type="SMART" id="SM00342">
    <property type="entry name" value="HTH_ARAC"/>
    <property type="match status" value="1"/>
</dbReference>
<evidence type="ECO:0000313" key="6">
    <source>
        <dbReference type="EMBL" id="MCY0967402.1"/>
    </source>
</evidence>
<feature type="domain" description="HTH araC/xylS-type" evidence="5">
    <location>
        <begin position="201"/>
        <end position="299"/>
    </location>
</feature>
<keyword evidence="4" id="KW-0804">Transcription</keyword>
<dbReference type="SUPFAM" id="SSF46689">
    <property type="entry name" value="Homeodomain-like"/>
    <property type="match status" value="1"/>
</dbReference>
<dbReference type="GO" id="GO:0003700">
    <property type="term" value="F:DNA-binding transcription factor activity"/>
    <property type="evidence" value="ECO:0007669"/>
    <property type="project" value="InterPro"/>
</dbReference>
<keyword evidence="1" id="KW-0805">Transcription regulation</keyword>
<dbReference type="InterPro" id="IPR003313">
    <property type="entry name" value="AraC-bd"/>
</dbReference>
<proteinExistence type="predicted"/>
<dbReference type="PANTHER" id="PTHR43280">
    <property type="entry name" value="ARAC-FAMILY TRANSCRIPTIONAL REGULATOR"/>
    <property type="match status" value="1"/>
</dbReference>
<dbReference type="InterPro" id="IPR020449">
    <property type="entry name" value="Tscrpt_reg_AraC-type_HTH"/>
</dbReference>
<dbReference type="InterPro" id="IPR011983">
    <property type="entry name" value="HpaA_TReg"/>
</dbReference>
<dbReference type="Gene3D" id="1.10.10.60">
    <property type="entry name" value="Homeodomain-like"/>
    <property type="match status" value="1"/>
</dbReference>
<evidence type="ECO:0000256" key="1">
    <source>
        <dbReference type="ARBA" id="ARBA00023015"/>
    </source>
</evidence>
<evidence type="ECO:0000256" key="3">
    <source>
        <dbReference type="ARBA" id="ARBA00023159"/>
    </source>
</evidence>